<keyword evidence="1" id="KW-0732">Signal</keyword>
<evidence type="ECO:0000313" key="3">
    <source>
        <dbReference type="Proteomes" id="UP001319200"/>
    </source>
</evidence>
<protein>
    <recommendedName>
        <fullName evidence="4">Cell shape-determining protein MreB</fullName>
    </recommendedName>
</protein>
<gene>
    <name evidence="2" type="ORF">KK083_17315</name>
</gene>
<dbReference type="PANTHER" id="PTHR41339">
    <property type="entry name" value="LIPL48"/>
    <property type="match status" value="1"/>
</dbReference>
<evidence type="ECO:0008006" key="4">
    <source>
        <dbReference type="Google" id="ProtNLM"/>
    </source>
</evidence>
<dbReference type="EMBL" id="JAHESF010000016">
    <property type="protein sequence ID" value="MBT1698656.1"/>
    <property type="molecule type" value="Genomic_DNA"/>
</dbReference>
<dbReference type="PANTHER" id="PTHR41339:SF1">
    <property type="entry name" value="SECRETED PROTEIN"/>
    <property type="match status" value="1"/>
</dbReference>
<evidence type="ECO:0000256" key="1">
    <source>
        <dbReference type="SAM" id="SignalP"/>
    </source>
</evidence>
<proteinExistence type="predicted"/>
<feature type="chain" id="PRO_5042918270" description="Cell shape-determining protein MreB" evidence="1">
    <location>
        <begin position="23"/>
        <end position="619"/>
    </location>
</feature>
<comment type="caution">
    <text evidence="2">The sequence shown here is derived from an EMBL/GenBank/DDBJ whole genome shotgun (WGS) entry which is preliminary data.</text>
</comment>
<dbReference type="PROSITE" id="PS51257">
    <property type="entry name" value="PROKAR_LIPOPROTEIN"/>
    <property type="match status" value="1"/>
</dbReference>
<dbReference type="Proteomes" id="UP001319200">
    <property type="component" value="Unassembled WGS sequence"/>
</dbReference>
<reference evidence="2 3" key="1">
    <citation type="submission" date="2021-05" db="EMBL/GenBank/DDBJ databases">
        <title>A Polyphasic approach of four new species of the genus Ohtaekwangia: Ohtaekwangia histidinii sp. nov., Ohtaekwangia cretensis sp. nov., Ohtaekwangia indiensis sp. nov., Ohtaekwangia reichenbachii sp. nov. from diverse environment.</title>
        <authorList>
            <person name="Octaviana S."/>
        </authorList>
    </citation>
    <scope>NUCLEOTIDE SEQUENCE [LARGE SCALE GENOMIC DNA]</scope>
    <source>
        <strain evidence="2 3">PWU4</strain>
    </source>
</reference>
<feature type="signal peptide" evidence="1">
    <location>
        <begin position="1"/>
        <end position="22"/>
    </location>
</feature>
<dbReference type="RefSeq" id="WP_254165229.1">
    <property type="nucleotide sequence ID" value="NZ_JAHESF010000016.1"/>
</dbReference>
<keyword evidence="3" id="KW-1185">Reference proteome</keyword>
<dbReference type="AlphaFoldDB" id="A0AAP2DLN5"/>
<accession>A0AAP2DLN5</accession>
<organism evidence="2 3">
    <name type="scientific">Chryseosolibacter histidini</name>
    <dbReference type="NCBI Taxonomy" id="2782349"/>
    <lineage>
        <taxon>Bacteria</taxon>
        <taxon>Pseudomonadati</taxon>
        <taxon>Bacteroidota</taxon>
        <taxon>Cytophagia</taxon>
        <taxon>Cytophagales</taxon>
        <taxon>Chryseotaleaceae</taxon>
        <taxon>Chryseosolibacter</taxon>
    </lineage>
</organism>
<sequence length="619" mass="64594">MKKLIKLLAFFMAITAVMLVQSCDDEDPKPGVPTFTTPDVTTVNVSSSTDITFTYAAPGGFKSSEVTATGGTATVKTDGTAGAKEGSIVVTFTATSSVGAGSITLKVTDNANQSASTTAVLNVVLKAPTVLQGNLTTQTLDAANIYILKNQVFIPNGVTLTIPAGTVIKGERATRATLIVSPGGKLIANGTAASPVVFTSDQPINTRDRGDWGGIIILGTAFVNQSSQPSIEGITPEVKYGTVGTDPAVNATENSGTLTYVRIEYAGIELTPNNETNSLTMGAVGNGTTINYVQASYGGDDGFEWFGGTVSAKNLISFSTWDDDFDTDFGWGGNVQFGVAIRYPFMADQSGSNGFESDSQGNANAIAGKCDGTTNTGCTRGVFSNMTIIGPRDYSTGLIRTGETATTRARAISANFQHAMHIRRRTAISIFNSFISGFPTGLRIDDDPTFTNYNNGVGVLANNVLMVPSTAEVGNAVGANNVVYAATYGASSNTYDAAPVKTYFTDGARTNTVAFPTGSAGWSPVPGTPASSVNPYTAYGINSALFWGNNATTENPQAIDAYPTDPDFTVTTGTLNAGASFADAKLSGGFFTSTTYRGAFGSTDWTNGWTEFRPQLKVY</sequence>
<name>A0AAP2DLN5_9BACT</name>
<evidence type="ECO:0000313" key="2">
    <source>
        <dbReference type="EMBL" id="MBT1698656.1"/>
    </source>
</evidence>